<evidence type="ECO:0000259" key="1">
    <source>
        <dbReference type="Pfam" id="PF13524"/>
    </source>
</evidence>
<evidence type="ECO:0000313" key="3">
    <source>
        <dbReference type="Proteomes" id="UP000566324"/>
    </source>
</evidence>
<dbReference type="Pfam" id="PF13524">
    <property type="entry name" value="Glyco_trans_1_2"/>
    <property type="match status" value="1"/>
</dbReference>
<keyword evidence="3" id="KW-1185">Reference proteome</keyword>
<comment type="caution">
    <text evidence="2">The sequence shown here is derived from an EMBL/GenBank/DDBJ whole genome shotgun (WGS) entry which is preliminary data.</text>
</comment>
<organism evidence="2 3">
    <name type="scientific">Sphingosinicella soli</name>
    <dbReference type="NCBI Taxonomy" id="333708"/>
    <lineage>
        <taxon>Bacteria</taxon>
        <taxon>Pseudomonadati</taxon>
        <taxon>Pseudomonadota</taxon>
        <taxon>Alphaproteobacteria</taxon>
        <taxon>Sphingomonadales</taxon>
        <taxon>Sphingosinicellaceae</taxon>
        <taxon>Sphingosinicella</taxon>
    </lineage>
</organism>
<dbReference type="InterPro" id="IPR055259">
    <property type="entry name" value="YkvP/CgeB_Glyco_trans-like"/>
</dbReference>
<dbReference type="SUPFAM" id="SSF53756">
    <property type="entry name" value="UDP-Glycosyltransferase/glycogen phosphorylase"/>
    <property type="match status" value="1"/>
</dbReference>
<evidence type="ECO:0000313" key="2">
    <source>
        <dbReference type="EMBL" id="MBB4631497.1"/>
    </source>
</evidence>
<proteinExistence type="predicted"/>
<reference evidence="2 3" key="1">
    <citation type="submission" date="2020-08" db="EMBL/GenBank/DDBJ databases">
        <title>Genomic Encyclopedia of Type Strains, Phase IV (KMG-IV): sequencing the most valuable type-strain genomes for metagenomic binning, comparative biology and taxonomic classification.</title>
        <authorList>
            <person name="Goeker M."/>
        </authorList>
    </citation>
    <scope>NUCLEOTIDE SEQUENCE [LARGE SCALE GENOMIC DNA]</scope>
    <source>
        <strain evidence="2 3">DSM 17328</strain>
    </source>
</reference>
<feature type="domain" description="Spore protein YkvP/CgeB glycosyl transferase-like" evidence="1">
    <location>
        <begin position="169"/>
        <end position="322"/>
    </location>
</feature>
<accession>A0A7W7B014</accession>
<dbReference type="Proteomes" id="UP000566324">
    <property type="component" value="Unassembled WGS sequence"/>
</dbReference>
<dbReference type="RefSeq" id="WP_184066322.1">
    <property type="nucleotide sequence ID" value="NZ_JACHNZ010000010.1"/>
</dbReference>
<dbReference type="EMBL" id="JACHNZ010000010">
    <property type="protein sequence ID" value="MBB4631497.1"/>
    <property type="molecule type" value="Genomic_DNA"/>
</dbReference>
<sequence>MKILLVIMRHDYGDPERGDSYEYRNFLPPLESLGHEVRLFDYMGEMRQSNRDAMNAKLLTAAQDFCPDLAIFSLYTDQILPETVEKLRAATKTFCFFHDDTWRIDFSRFWAARFDWFSSPDAEAKNKYRRIGLHNVIYFPFGVNEALHLPAAVGKDFDVSFVGGWHPYRQWLVDRLRRSGLKVEAAGYGWPAGVLSQTHMVDWFNRSRINLNLSNSSSWDARYLLSSPRALLNSLRSPKMGEQLKARAFEINACRAFQLSYYVDGLERCYRIGEEIAIYLDPDDLVRKLYYYLEDEGLRHAIAEAGYARTLAEHSYASRFARVFCEMGLEGREV</sequence>
<dbReference type="AlphaFoldDB" id="A0A7W7B014"/>
<gene>
    <name evidence="2" type="ORF">GGQ98_001109</name>
</gene>
<protein>
    <submittedName>
        <fullName evidence="2">Spore maturation protein CgeB</fullName>
    </submittedName>
</protein>
<name>A0A7W7B014_9SPHN</name>